<organism evidence="1 2">
    <name type="scientific">Araneus ventricosus</name>
    <name type="common">Orbweaver spider</name>
    <name type="synonym">Epeira ventricosa</name>
    <dbReference type="NCBI Taxonomy" id="182803"/>
    <lineage>
        <taxon>Eukaryota</taxon>
        <taxon>Metazoa</taxon>
        <taxon>Ecdysozoa</taxon>
        <taxon>Arthropoda</taxon>
        <taxon>Chelicerata</taxon>
        <taxon>Arachnida</taxon>
        <taxon>Araneae</taxon>
        <taxon>Araneomorphae</taxon>
        <taxon>Entelegynae</taxon>
        <taxon>Araneoidea</taxon>
        <taxon>Araneidae</taxon>
        <taxon>Araneus</taxon>
    </lineage>
</organism>
<keyword evidence="2" id="KW-1185">Reference proteome</keyword>
<dbReference type="EMBL" id="BGPR01009863">
    <property type="protein sequence ID" value="GBN42794.1"/>
    <property type="molecule type" value="Genomic_DNA"/>
</dbReference>
<evidence type="ECO:0000313" key="2">
    <source>
        <dbReference type="Proteomes" id="UP000499080"/>
    </source>
</evidence>
<name>A0A4Y2NUU7_ARAVE</name>
<dbReference type="Proteomes" id="UP000499080">
    <property type="component" value="Unassembled WGS sequence"/>
</dbReference>
<gene>
    <name evidence="1" type="ORF">AVEN_236496_1</name>
</gene>
<accession>A0A4Y2NUU7</accession>
<reference evidence="1 2" key="1">
    <citation type="journal article" date="2019" name="Sci. Rep.">
        <title>Orb-weaving spider Araneus ventricosus genome elucidates the spidroin gene catalogue.</title>
        <authorList>
            <person name="Kono N."/>
            <person name="Nakamura H."/>
            <person name="Ohtoshi R."/>
            <person name="Moran D.A.P."/>
            <person name="Shinohara A."/>
            <person name="Yoshida Y."/>
            <person name="Fujiwara M."/>
            <person name="Mori M."/>
            <person name="Tomita M."/>
            <person name="Arakawa K."/>
        </authorList>
    </citation>
    <scope>NUCLEOTIDE SEQUENCE [LARGE SCALE GENOMIC DNA]</scope>
</reference>
<protein>
    <submittedName>
        <fullName evidence="1">Uncharacterized protein</fullName>
    </submittedName>
</protein>
<evidence type="ECO:0000313" key="1">
    <source>
        <dbReference type="EMBL" id="GBN42794.1"/>
    </source>
</evidence>
<sequence length="123" mass="13513">MASIVLWIFIGETDINEPSFKLKTKNLSSAMFSFIGEVDGRASPSGTILREPIEIQEFSSRYARRPPWNPTREGSCQLWIFPASVLTLEVAPGYSITAPATLALQQQVLVPKEQTTSRLTGAG</sequence>
<proteinExistence type="predicted"/>
<dbReference type="AlphaFoldDB" id="A0A4Y2NUU7"/>
<comment type="caution">
    <text evidence="1">The sequence shown here is derived from an EMBL/GenBank/DDBJ whole genome shotgun (WGS) entry which is preliminary data.</text>
</comment>